<evidence type="ECO:0000256" key="5">
    <source>
        <dbReference type="ARBA" id="ARBA00022691"/>
    </source>
</evidence>
<evidence type="ECO:0000256" key="7">
    <source>
        <dbReference type="ARBA" id="ARBA00025705"/>
    </source>
</evidence>
<name>A0ABT5KDQ3_9BURK</name>
<dbReference type="PANTHER" id="PTHR45790">
    <property type="entry name" value="SIROHEME SYNTHASE-RELATED"/>
    <property type="match status" value="1"/>
</dbReference>
<dbReference type="Pfam" id="PF00590">
    <property type="entry name" value="TP_methylase"/>
    <property type="match status" value="1"/>
</dbReference>
<evidence type="ECO:0000256" key="3">
    <source>
        <dbReference type="ARBA" id="ARBA00022603"/>
    </source>
</evidence>
<accession>A0ABT5KDQ3</accession>
<sequence length="266" mass="27125">MSTSKGRVIFVSAGPGAADLITVRGARALGLAEVVLFDALTDPALRDLAPNAVWIDVGKRGFCHSTKQTAINATLVKQALSHSLVVRLKGGDASVFGRLEEELLALAEAGIASEVVPGVTAAIAAAAQTQRPLTRRGTGRSVSLTTAMTQLGELQAARSADTEVFYMAGRQLGPLGRKLIEAGWPADTPVSVVSKAGCVDALASDHRVDSLAAASLLHKGRPTVVTVGAGAKALALPPPQAQSAPTNSSITPGLATHQAGMSTPSD</sequence>
<gene>
    <name evidence="10" type="primary">cobA</name>
    <name evidence="10" type="ORF">PRZ03_10780</name>
</gene>
<dbReference type="InterPro" id="IPR050161">
    <property type="entry name" value="Siro_Cobalamin_biosynth"/>
</dbReference>
<dbReference type="InterPro" id="IPR000878">
    <property type="entry name" value="4pyrrol_Mease"/>
</dbReference>
<dbReference type="PANTHER" id="PTHR45790:SF3">
    <property type="entry name" value="S-ADENOSYL-L-METHIONINE-DEPENDENT UROPORPHYRINOGEN III METHYLTRANSFERASE, CHLOROPLASTIC"/>
    <property type="match status" value="1"/>
</dbReference>
<keyword evidence="6" id="KW-0627">Porphyrin biosynthesis</keyword>
<proteinExistence type="inferred from homology"/>
<feature type="region of interest" description="Disordered" evidence="8">
    <location>
        <begin position="237"/>
        <end position="266"/>
    </location>
</feature>
<evidence type="ECO:0000256" key="8">
    <source>
        <dbReference type="SAM" id="MobiDB-lite"/>
    </source>
</evidence>
<dbReference type="Gene3D" id="3.40.1010.10">
    <property type="entry name" value="Cobalt-precorrin-4 Transmethylase, Domain 1"/>
    <property type="match status" value="1"/>
</dbReference>
<evidence type="ECO:0000259" key="9">
    <source>
        <dbReference type="Pfam" id="PF00590"/>
    </source>
</evidence>
<dbReference type="InterPro" id="IPR006366">
    <property type="entry name" value="CobA/CysG_C"/>
</dbReference>
<dbReference type="EMBL" id="JAQQXT010000005">
    <property type="protein sequence ID" value="MDC8772053.1"/>
    <property type="molecule type" value="Genomic_DNA"/>
</dbReference>
<evidence type="ECO:0000256" key="1">
    <source>
        <dbReference type="ARBA" id="ARBA00005879"/>
    </source>
</evidence>
<dbReference type="Gene3D" id="3.30.950.10">
    <property type="entry name" value="Methyltransferase, Cobalt-precorrin-4 Transmethylase, Domain 2"/>
    <property type="match status" value="1"/>
</dbReference>
<evidence type="ECO:0000313" key="11">
    <source>
        <dbReference type="Proteomes" id="UP001221189"/>
    </source>
</evidence>
<evidence type="ECO:0000256" key="4">
    <source>
        <dbReference type="ARBA" id="ARBA00022679"/>
    </source>
</evidence>
<dbReference type="NCBIfam" id="NF004790">
    <property type="entry name" value="PRK06136.1"/>
    <property type="match status" value="1"/>
</dbReference>
<dbReference type="Proteomes" id="UP001221189">
    <property type="component" value="Unassembled WGS sequence"/>
</dbReference>
<dbReference type="PROSITE" id="PS00839">
    <property type="entry name" value="SUMT_1"/>
    <property type="match status" value="1"/>
</dbReference>
<evidence type="ECO:0000256" key="6">
    <source>
        <dbReference type="ARBA" id="ARBA00023244"/>
    </source>
</evidence>
<keyword evidence="5" id="KW-0949">S-adenosyl-L-methionine</keyword>
<dbReference type="InterPro" id="IPR003043">
    <property type="entry name" value="Uropor_MeTrfase_CS"/>
</dbReference>
<organism evidence="10 11">
    <name type="scientific">Roseateles albus</name>
    <dbReference type="NCBI Taxonomy" id="2987525"/>
    <lineage>
        <taxon>Bacteria</taxon>
        <taxon>Pseudomonadati</taxon>
        <taxon>Pseudomonadota</taxon>
        <taxon>Betaproteobacteria</taxon>
        <taxon>Burkholderiales</taxon>
        <taxon>Sphaerotilaceae</taxon>
        <taxon>Roseateles</taxon>
    </lineage>
</organism>
<dbReference type="SUPFAM" id="SSF53790">
    <property type="entry name" value="Tetrapyrrole methylase"/>
    <property type="match status" value="1"/>
</dbReference>
<comment type="pathway">
    <text evidence="7">Porphyrin-containing compound metabolism; siroheme biosynthesis; precorrin-2 from uroporphyrinogen III: step 1/1.</text>
</comment>
<feature type="domain" description="Tetrapyrrole methylase" evidence="9">
    <location>
        <begin position="7"/>
        <end position="200"/>
    </location>
</feature>
<protein>
    <recommendedName>
        <fullName evidence="2">uroporphyrinogen-III C-methyltransferase</fullName>
        <ecNumber evidence="2">2.1.1.107</ecNumber>
    </recommendedName>
</protein>
<evidence type="ECO:0000256" key="2">
    <source>
        <dbReference type="ARBA" id="ARBA00012162"/>
    </source>
</evidence>
<dbReference type="RefSeq" id="WP_273600296.1">
    <property type="nucleotide sequence ID" value="NZ_JAQQXT010000005.1"/>
</dbReference>
<dbReference type="InterPro" id="IPR014777">
    <property type="entry name" value="4pyrrole_Mease_sub1"/>
</dbReference>
<dbReference type="NCBIfam" id="TIGR01469">
    <property type="entry name" value="cobA_cysG_Cterm"/>
    <property type="match status" value="1"/>
</dbReference>
<keyword evidence="4 10" id="KW-0808">Transferase</keyword>
<comment type="similarity">
    <text evidence="1">Belongs to the precorrin methyltransferase family.</text>
</comment>
<reference evidence="10 11" key="1">
    <citation type="submission" date="2022-10" db="EMBL/GenBank/DDBJ databases">
        <title>Paucibacter sp. hw1 Genome sequencing.</title>
        <authorList>
            <person name="Park S."/>
        </authorList>
    </citation>
    <scope>NUCLEOTIDE SEQUENCE [LARGE SCALE GENOMIC DNA]</scope>
    <source>
        <strain evidence="11">hw1</strain>
    </source>
</reference>
<comment type="caution">
    <text evidence="10">The sequence shown here is derived from an EMBL/GenBank/DDBJ whole genome shotgun (WGS) entry which is preliminary data.</text>
</comment>
<evidence type="ECO:0000313" key="10">
    <source>
        <dbReference type="EMBL" id="MDC8772053.1"/>
    </source>
</evidence>
<keyword evidence="3 10" id="KW-0489">Methyltransferase</keyword>
<dbReference type="GO" id="GO:0032259">
    <property type="term" value="P:methylation"/>
    <property type="evidence" value="ECO:0007669"/>
    <property type="project" value="UniProtKB-KW"/>
</dbReference>
<dbReference type="GO" id="GO:0004851">
    <property type="term" value="F:uroporphyrin-III C-methyltransferase activity"/>
    <property type="evidence" value="ECO:0007669"/>
    <property type="project" value="UniProtKB-EC"/>
</dbReference>
<dbReference type="InterPro" id="IPR035996">
    <property type="entry name" value="4pyrrol_Methylase_sf"/>
</dbReference>
<dbReference type="EC" id="2.1.1.107" evidence="2"/>
<keyword evidence="11" id="KW-1185">Reference proteome</keyword>
<dbReference type="InterPro" id="IPR014776">
    <property type="entry name" value="4pyrrole_Mease_sub2"/>
</dbReference>